<dbReference type="Proteomes" id="UP000664835">
    <property type="component" value="Unassembled WGS sequence"/>
</dbReference>
<evidence type="ECO:0000256" key="2">
    <source>
        <dbReference type="ARBA" id="ARBA00022617"/>
    </source>
</evidence>
<dbReference type="Gene3D" id="1.10.490.10">
    <property type="entry name" value="Globins"/>
    <property type="match status" value="1"/>
</dbReference>
<reference evidence="6 7" key="1">
    <citation type="submission" date="2021-03" db="EMBL/GenBank/DDBJ databases">
        <title>Thiomicrorhabdus sp.nov.,novel sulfur-oxidizing bacteria isolated from coastal sediment.</title>
        <authorList>
            <person name="Liu X."/>
        </authorList>
    </citation>
    <scope>NUCLEOTIDE SEQUENCE [LARGE SCALE GENOMIC DNA]</scope>
    <source>
        <strain evidence="6 7">6S2-11</strain>
    </source>
</reference>
<evidence type="ECO:0000256" key="4">
    <source>
        <dbReference type="ARBA" id="ARBA00023004"/>
    </source>
</evidence>
<organism evidence="6 7">
    <name type="scientific">Thiomicrorhabdus marina</name>
    <dbReference type="NCBI Taxonomy" id="2818442"/>
    <lineage>
        <taxon>Bacteria</taxon>
        <taxon>Pseudomonadati</taxon>
        <taxon>Pseudomonadota</taxon>
        <taxon>Gammaproteobacteria</taxon>
        <taxon>Thiotrichales</taxon>
        <taxon>Piscirickettsiaceae</taxon>
        <taxon>Thiomicrorhabdus</taxon>
    </lineage>
</organism>
<dbReference type="InterPro" id="IPR012292">
    <property type="entry name" value="Globin/Proto"/>
</dbReference>
<dbReference type="InterPro" id="IPR044203">
    <property type="entry name" value="GlbO/GLB3-like"/>
</dbReference>
<dbReference type="InterPro" id="IPR009050">
    <property type="entry name" value="Globin-like_sf"/>
</dbReference>
<protein>
    <submittedName>
        <fullName evidence="6">Group II truncated hemoglobin</fullName>
    </submittedName>
</protein>
<dbReference type="PANTHER" id="PTHR47366:SF1">
    <property type="entry name" value="TWO-ON-TWO HEMOGLOBIN-3"/>
    <property type="match status" value="1"/>
</dbReference>
<sequence length="144" mass="16617">MNNINPVYGMGDATYQAVGGHEGLTQLVHDFYDAMDTLPEAAAIRKMHRDDLTESRNRLLYFLSGWMNGPEIYQEKYGTINIPKAHAYLDIREQERDAWLLCMQVALKKQNYPERLQTYLMNQFAKPAEMIRQASQNRAQSGTN</sequence>
<keyword evidence="2" id="KW-0349">Heme</keyword>
<comment type="caution">
    <text evidence="6">The sequence shown here is derived from an EMBL/GenBank/DDBJ whole genome shotgun (WGS) entry which is preliminary data.</text>
</comment>
<gene>
    <name evidence="6" type="ORF">J3998_11820</name>
</gene>
<keyword evidence="1" id="KW-0813">Transport</keyword>
<proteinExistence type="inferred from homology"/>
<dbReference type="RefSeq" id="WP_208150874.1">
    <property type="nucleotide sequence ID" value="NZ_JAGETV010000033.1"/>
</dbReference>
<keyword evidence="3" id="KW-0479">Metal-binding</keyword>
<dbReference type="InterPro" id="IPR001486">
    <property type="entry name" value="Hemoglobin_trunc"/>
</dbReference>
<keyword evidence="4" id="KW-0408">Iron</keyword>
<dbReference type="CDD" id="cd14773">
    <property type="entry name" value="TrHb2_PhHbO-like_O"/>
    <property type="match status" value="1"/>
</dbReference>
<comment type="similarity">
    <text evidence="5">Belongs to the truncated hemoglobin family. Group II subfamily.</text>
</comment>
<name>A0ABS3Q7E0_9GAMM</name>
<evidence type="ECO:0000313" key="7">
    <source>
        <dbReference type="Proteomes" id="UP000664835"/>
    </source>
</evidence>
<dbReference type="Pfam" id="PF01152">
    <property type="entry name" value="Bac_globin"/>
    <property type="match status" value="1"/>
</dbReference>
<keyword evidence="7" id="KW-1185">Reference proteome</keyword>
<evidence type="ECO:0000313" key="6">
    <source>
        <dbReference type="EMBL" id="MBO1928260.1"/>
    </source>
</evidence>
<evidence type="ECO:0000256" key="5">
    <source>
        <dbReference type="ARBA" id="ARBA00034496"/>
    </source>
</evidence>
<dbReference type="SUPFAM" id="SSF46458">
    <property type="entry name" value="Globin-like"/>
    <property type="match status" value="1"/>
</dbReference>
<accession>A0ABS3Q7E0</accession>
<dbReference type="EMBL" id="JAGETV010000033">
    <property type="protein sequence ID" value="MBO1928260.1"/>
    <property type="molecule type" value="Genomic_DNA"/>
</dbReference>
<dbReference type="PANTHER" id="PTHR47366">
    <property type="entry name" value="TWO-ON-TWO HEMOGLOBIN-3"/>
    <property type="match status" value="1"/>
</dbReference>
<evidence type="ECO:0000256" key="1">
    <source>
        <dbReference type="ARBA" id="ARBA00022448"/>
    </source>
</evidence>
<evidence type="ECO:0000256" key="3">
    <source>
        <dbReference type="ARBA" id="ARBA00022723"/>
    </source>
</evidence>